<gene>
    <name evidence="1" type="ORF">AB0L16_19580</name>
</gene>
<organism evidence="1 2">
    <name type="scientific">Streptomyces orinoci</name>
    <name type="common">Streptoverticillium orinoci</name>
    <dbReference type="NCBI Taxonomy" id="67339"/>
    <lineage>
        <taxon>Bacteria</taxon>
        <taxon>Bacillati</taxon>
        <taxon>Actinomycetota</taxon>
        <taxon>Actinomycetes</taxon>
        <taxon>Kitasatosporales</taxon>
        <taxon>Streptomycetaceae</taxon>
        <taxon>Streptomyces</taxon>
    </lineage>
</organism>
<evidence type="ECO:0000313" key="2">
    <source>
        <dbReference type="Proteomes" id="UP001552594"/>
    </source>
</evidence>
<name>A0ABV3K0U1_STRON</name>
<comment type="caution">
    <text evidence="1">The sequence shown here is derived from an EMBL/GenBank/DDBJ whole genome shotgun (WGS) entry which is preliminary data.</text>
</comment>
<keyword evidence="2" id="KW-1185">Reference proteome</keyword>
<dbReference type="Proteomes" id="UP001552594">
    <property type="component" value="Unassembled WGS sequence"/>
</dbReference>
<evidence type="ECO:0000313" key="1">
    <source>
        <dbReference type="EMBL" id="MEV5508635.1"/>
    </source>
</evidence>
<reference evidence="1 2" key="1">
    <citation type="submission" date="2024-06" db="EMBL/GenBank/DDBJ databases">
        <title>The Natural Products Discovery Center: Release of the First 8490 Sequenced Strains for Exploring Actinobacteria Biosynthetic Diversity.</title>
        <authorList>
            <person name="Kalkreuter E."/>
            <person name="Kautsar S.A."/>
            <person name="Yang D."/>
            <person name="Bader C.D."/>
            <person name="Teijaro C.N."/>
            <person name="Fluegel L."/>
            <person name="Davis C.M."/>
            <person name="Simpson J.R."/>
            <person name="Lauterbach L."/>
            <person name="Steele A.D."/>
            <person name="Gui C."/>
            <person name="Meng S."/>
            <person name="Li G."/>
            <person name="Viehrig K."/>
            <person name="Ye F."/>
            <person name="Su P."/>
            <person name="Kiefer A.F."/>
            <person name="Nichols A."/>
            <person name="Cepeda A.J."/>
            <person name="Yan W."/>
            <person name="Fan B."/>
            <person name="Jiang Y."/>
            <person name="Adhikari A."/>
            <person name="Zheng C.-J."/>
            <person name="Schuster L."/>
            <person name="Cowan T.M."/>
            <person name="Smanski M.J."/>
            <person name="Chevrette M.G."/>
            <person name="De Carvalho L.P.S."/>
            <person name="Shen B."/>
        </authorList>
    </citation>
    <scope>NUCLEOTIDE SEQUENCE [LARGE SCALE GENOMIC DNA]</scope>
    <source>
        <strain evidence="1 2">NPDC052347</strain>
    </source>
</reference>
<dbReference type="EMBL" id="JBFAUK010000015">
    <property type="protein sequence ID" value="MEV5508635.1"/>
    <property type="molecule type" value="Genomic_DNA"/>
</dbReference>
<protein>
    <submittedName>
        <fullName evidence="1">Uncharacterized protein</fullName>
    </submittedName>
</protein>
<sequence length="46" mass="4951">MTIKTVMGIEIRSHLVRVMFPSPQLGGVTRITVGDVTFSDGVLSTC</sequence>
<dbReference type="RefSeq" id="WP_161968619.1">
    <property type="nucleotide sequence ID" value="NZ_JBFAUK010000015.1"/>
</dbReference>
<proteinExistence type="predicted"/>
<accession>A0ABV3K0U1</accession>